<dbReference type="AlphaFoldDB" id="R7VGN5"/>
<keyword evidence="3" id="KW-1185">Reference proteome</keyword>
<evidence type="ECO:0000313" key="1">
    <source>
        <dbReference type="EMBL" id="ELU14855.1"/>
    </source>
</evidence>
<evidence type="ECO:0000313" key="3">
    <source>
        <dbReference type="Proteomes" id="UP000014760"/>
    </source>
</evidence>
<reference evidence="1 3" key="2">
    <citation type="journal article" date="2013" name="Nature">
        <title>Insights into bilaterian evolution from three spiralian genomes.</title>
        <authorList>
            <person name="Simakov O."/>
            <person name="Marletaz F."/>
            <person name="Cho S.J."/>
            <person name="Edsinger-Gonzales E."/>
            <person name="Havlak P."/>
            <person name="Hellsten U."/>
            <person name="Kuo D.H."/>
            <person name="Larsson T."/>
            <person name="Lv J."/>
            <person name="Arendt D."/>
            <person name="Savage R."/>
            <person name="Osoegawa K."/>
            <person name="de Jong P."/>
            <person name="Grimwood J."/>
            <person name="Chapman J.A."/>
            <person name="Shapiro H."/>
            <person name="Aerts A."/>
            <person name="Otillar R.P."/>
            <person name="Terry A.Y."/>
            <person name="Boore J.L."/>
            <person name="Grigoriev I.V."/>
            <person name="Lindberg D.R."/>
            <person name="Seaver E.C."/>
            <person name="Weisblat D.A."/>
            <person name="Putnam N.H."/>
            <person name="Rokhsar D.S."/>
        </authorList>
    </citation>
    <scope>NUCLEOTIDE SEQUENCE</scope>
    <source>
        <strain evidence="1 3">I ESC-2004</strain>
    </source>
</reference>
<reference evidence="3" key="1">
    <citation type="submission" date="2012-12" db="EMBL/GenBank/DDBJ databases">
        <authorList>
            <person name="Hellsten U."/>
            <person name="Grimwood J."/>
            <person name="Chapman J.A."/>
            <person name="Shapiro H."/>
            <person name="Aerts A."/>
            <person name="Otillar R.P."/>
            <person name="Terry A.Y."/>
            <person name="Boore J.L."/>
            <person name="Simakov O."/>
            <person name="Marletaz F."/>
            <person name="Cho S.-J."/>
            <person name="Edsinger-Gonzales E."/>
            <person name="Havlak P."/>
            <person name="Kuo D.-H."/>
            <person name="Larsson T."/>
            <person name="Lv J."/>
            <person name="Arendt D."/>
            <person name="Savage R."/>
            <person name="Osoegawa K."/>
            <person name="de Jong P."/>
            <person name="Lindberg D.R."/>
            <person name="Seaver E.C."/>
            <person name="Weisblat D.A."/>
            <person name="Putnam N.H."/>
            <person name="Grigoriev I.V."/>
            <person name="Rokhsar D.S."/>
        </authorList>
    </citation>
    <scope>NUCLEOTIDE SEQUENCE</scope>
    <source>
        <strain evidence="3">I ESC-2004</strain>
    </source>
</reference>
<organism evidence="1">
    <name type="scientific">Capitella teleta</name>
    <name type="common">Polychaete worm</name>
    <dbReference type="NCBI Taxonomy" id="283909"/>
    <lineage>
        <taxon>Eukaryota</taxon>
        <taxon>Metazoa</taxon>
        <taxon>Spiralia</taxon>
        <taxon>Lophotrochozoa</taxon>
        <taxon>Annelida</taxon>
        <taxon>Polychaeta</taxon>
        <taxon>Sedentaria</taxon>
        <taxon>Scolecida</taxon>
        <taxon>Capitellidae</taxon>
        <taxon>Capitella</taxon>
    </lineage>
</organism>
<dbReference type="Proteomes" id="UP000014760">
    <property type="component" value="Unassembled WGS sequence"/>
</dbReference>
<sequence>MAASISYDRNASCVRYGILGPAQSVPSDFEVWTVVSYSSTGVNEAFMEWGSMLQRFYNSQTKANAESDFTCNYLGYWTDNGGFYYYNTEKNTSYEETILDIKKYADAYELPYRYFQIDSWFYPKEGAGGILEWSPDPNIFPNGLGSPKTPMAKQNGGKYDFIIEKSMALPIDQDIWLDVLSEARQWGLFFYEQASFESFKGQIWSTFSVISDHFFGVIFAAALSDPFSVTPSSVGFHNPSALSYVYKRHEPWTIDAFSDSRPLLMSGCSTKTFCIYYTAPLFSLSNVKIVLLGEMDKWVPFSRDRISSIETNDHDLHVTLEGAGGENVVFGAILNPDGLQNYSKYECVIPASGKVILVLPFGECISF</sequence>
<dbReference type="EMBL" id="KB294243">
    <property type="protein sequence ID" value="ELU14855.1"/>
    <property type="molecule type" value="Genomic_DNA"/>
</dbReference>
<name>R7VGN5_CAPTE</name>
<dbReference type="HOGENOM" id="CLU_754874_0_0_1"/>
<reference evidence="2" key="3">
    <citation type="submission" date="2015-06" db="UniProtKB">
        <authorList>
            <consortium name="EnsemblMetazoa"/>
        </authorList>
    </citation>
    <scope>IDENTIFICATION</scope>
</reference>
<dbReference type="OrthoDB" id="41905at2759"/>
<dbReference type="EMBL" id="AMQN01004712">
    <property type="status" value="NOT_ANNOTATED_CDS"/>
    <property type="molecule type" value="Genomic_DNA"/>
</dbReference>
<dbReference type="EnsemblMetazoa" id="CapteT225895">
    <property type="protein sequence ID" value="CapteP225895"/>
    <property type="gene ID" value="CapteG225895"/>
</dbReference>
<dbReference type="EMBL" id="AMQN01004713">
    <property type="status" value="NOT_ANNOTATED_CDS"/>
    <property type="molecule type" value="Genomic_DNA"/>
</dbReference>
<proteinExistence type="predicted"/>
<dbReference type="STRING" id="283909.R7VGN5"/>
<gene>
    <name evidence="1" type="ORF">CAPTEDRAFT_225895</name>
</gene>
<protein>
    <submittedName>
        <fullName evidence="1 2">Uncharacterized protein</fullName>
    </submittedName>
</protein>
<evidence type="ECO:0000313" key="2">
    <source>
        <dbReference type="EnsemblMetazoa" id="CapteP225895"/>
    </source>
</evidence>
<accession>R7VGN5</accession>